<name>A0ABS5W9E9_9FLAO</name>
<sequence length="891" mass="102526">MAQQNTLVKIINADESKEVIQKKIDSFFSVNTDSMSPKELANCYHDVGNKWYHEQWWNHGEKSDIINAITYTKRALEIKAGLKGLEKGSLDNTYYNLGVFYYLKGEIYNAIKTYTYINDNGTDIEWIQNARLELGYLYLTTGDFYKALDRFSEMISLNEGPSFRVIDAQILKAETYAEMGFSEFSNEIQSNLNKADSLIILNKENHQQFKRRIDHLEGNRLLETGEYNLAIAKHKEVLKDSASLRLNDLANINNSIGYSYTKLKKTKEALKHLNKSIAIAEDYSLPYENLGDLYLDQNNFQKALKNYQKAIFLKIDNREDIKIYTLPNIETLELSTEKIFLLSHIIAKANGWLKYYEFENDKDYLKQALKTFRLADQLVDVIRSESTEYQSKLFWREKGASLYTKAVEACFLLKKPEEAFYYMERNKALLLLEDVSNEQAKTITKLPDSIAQREFNLKQAILLSENELHTNPDLPENALKKLRNKVHSDKKSYYEFTDTLNVNFPEYAKLKSNVAILTYDNFKKNYTAEDEVVLQYILNDKQGYGLLSTKNNVQFFKLKNVKNLNQNILELYGSLTDLTMNRTKVSEYNKLSHNIFKQLVPEQVYNDIKGKKLTIIPDYILQQIPFEAFVVENAPAKYFIEDTEIRYAYSMSYLDAKTHILGAPQKELYAVAPIQFKSLGLPSLIFSGAEIEEVNKIFPGNIALKGEATKSDFTANFKDYRIVHLSTHADIGENEDPWIAFSDDKMFLNEIYATRNQAEMVVLSACNTSIGELKKGEGAMSLARGFFHSGAKSVVSSLWSTYDKSSKELMTSFYTALSKGDTKSAAMQKAKVYYINKYRESAIAPAYWSALIVIGDNAPLENQQGFLPFWVWMPLSVLLLVVLYFLFKRKK</sequence>
<dbReference type="InterPro" id="IPR011990">
    <property type="entry name" value="TPR-like_helical_dom_sf"/>
</dbReference>
<organism evidence="4 5">
    <name type="scientific">Zobellia barbeyronii</name>
    <dbReference type="NCBI Taxonomy" id="2748009"/>
    <lineage>
        <taxon>Bacteria</taxon>
        <taxon>Pseudomonadati</taxon>
        <taxon>Bacteroidota</taxon>
        <taxon>Flavobacteriia</taxon>
        <taxon>Flavobacteriales</taxon>
        <taxon>Flavobacteriaceae</taxon>
        <taxon>Zobellia</taxon>
    </lineage>
</organism>
<dbReference type="InterPro" id="IPR024983">
    <property type="entry name" value="CHAT_dom"/>
</dbReference>
<dbReference type="SUPFAM" id="SSF48452">
    <property type="entry name" value="TPR-like"/>
    <property type="match status" value="1"/>
</dbReference>
<keyword evidence="2" id="KW-0472">Membrane</keyword>
<feature type="repeat" description="TPR" evidence="1">
    <location>
        <begin position="250"/>
        <end position="283"/>
    </location>
</feature>
<dbReference type="InterPro" id="IPR019734">
    <property type="entry name" value="TPR_rpt"/>
</dbReference>
<evidence type="ECO:0000313" key="5">
    <source>
        <dbReference type="Proteomes" id="UP000740413"/>
    </source>
</evidence>
<evidence type="ECO:0000259" key="3">
    <source>
        <dbReference type="Pfam" id="PF12770"/>
    </source>
</evidence>
<dbReference type="PROSITE" id="PS50005">
    <property type="entry name" value="TPR"/>
    <property type="match status" value="3"/>
</dbReference>
<protein>
    <submittedName>
        <fullName evidence="4">CHAT domain-containing protein</fullName>
    </submittedName>
</protein>
<feature type="repeat" description="TPR" evidence="1">
    <location>
        <begin position="284"/>
        <end position="317"/>
    </location>
</feature>
<dbReference type="RefSeq" id="WP_214609935.1">
    <property type="nucleotide sequence ID" value="NZ_JACATN010000001.1"/>
</dbReference>
<feature type="domain" description="CHAT" evidence="3">
    <location>
        <begin position="592"/>
        <end position="856"/>
    </location>
</feature>
<dbReference type="EMBL" id="JACATN010000001">
    <property type="protein sequence ID" value="MBT2159626.1"/>
    <property type="molecule type" value="Genomic_DNA"/>
</dbReference>
<dbReference type="SMART" id="SM00028">
    <property type="entry name" value="TPR"/>
    <property type="match status" value="4"/>
</dbReference>
<keyword evidence="2" id="KW-0812">Transmembrane</keyword>
<reference evidence="5" key="1">
    <citation type="submission" date="2023-07" db="EMBL/GenBank/DDBJ databases">
        <title>Zobellia barbeyronii sp. nov., a new marine flavobacterium, isolated from green and red algae.</title>
        <authorList>
            <person name="Nedashkovskaya O.I."/>
            <person name="Otstavnykh N."/>
            <person name="Zhukova N."/>
            <person name="Guzev K."/>
            <person name="Chausova V."/>
            <person name="Tekutyeva L."/>
            <person name="Mikhailov V."/>
            <person name="Isaeva M."/>
        </authorList>
    </citation>
    <scope>NUCLEOTIDE SEQUENCE [LARGE SCALE GENOMIC DNA]</scope>
    <source>
        <strain evidence="5">KMM 6746</strain>
    </source>
</reference>
<keyword evidence="2" id="KW-1133">Transmembrane helix</keyword>
<evidence type="ECO:0000256" key="2">
    <source>
        <dbReference type="SAM" id="Phobius"/>
    </source>
</evidence>
<proteinExistence type="predicted"/>
<comment type="caution">
    <text evidence="4">The sequence shown here is derived from an EMBL/GenBank/DDBJ whole genome shotgun (WGS) entry which is preliminary data.</text>
</comment>
<dbReference type="PANTHER" id="PTHR10098">
    <property type="entry name" value="RAPSYN-RELATED"/>
    <property type="match status" value="1"/>
</dbReference>
<feature type="transmembrane region" description="Helical" evidence="2">
    <location>
        <begin position="869"/>
        <end position="887"/>
    </location>
</feature>
<dbReference type="Pfam" id="PF13424">
    <property type="entry name" value="TPR_12"/>
    <property type="match status" value="1"/>
</dbReference>
<accession>A0ABS5W9E9</accession>
<dbReference type="Pfam" id="PF12770">
    <property type="entry name" value="CHAT"/>
    <property type="match status" value="1"/>
</dbReference>
<gene>
    <name evidence="4" type="ORF">HW347_00030</name>
</gene>
<evidence type="ECO:0000256" key="1">
    <source>
        <dbReference type="PROSITE-ProRule" id="PRU00339"/>
    </source>
</evidence>
<feature type="repeat" description="TPR" evidence="1">
    <location>
        <begin position="128"/>
        <end position="161"/>
    </location>
</feature>
<keyword evidence="5" id="KW-1185">Reference proteome</keyword>
<keyword evidence="1" id="KW-0802">TPR repeat</keyword>
<dbReference type="Gene3D" id="1.25.40.10">
    <property type="entry name" value="Tetratricopeptide repeat domain"/>
    <property type="match status" value="2"/>
</dbReference>
<evidence type="ECO:0000313" key="4">
    <source>
        <dbReference type="EMBL" id="MBT2159626.1"/>
    </source>
</evidence>
<dbReference type="PANTHER" id="PTHR10098:SF112">
    <property type="entry name" value="SLR0380 PROTEIN"/>
    <property type="match status" value="1"/>
</dbReference>
<dbReference type="Proteomes" id="UP000740413">
    <property type="component" value="Unassembled WGS sequence"/>
</dbReference>